<dbReference type="RefSeq" id="WP_349961506.1">
    <property type="nucleotide sequence ID" value="NZ_CP157962.1"/>
</dbReference>
<evidence type="ECO:0000313" key="1">
    <source>
        <dbReference type="EMBL" id="XBT96706.1"/>
    </source>
</evidence>
<dbReference type="InterPro" id="IPR027266">
    <property type="entry name" value="TrmE/GcvT-like"/>
</dbReference>
<proteinExistence type="predicted"/>
<sequence>MPDLPTSKPVLAGKAVLQGGTIRLEAQPEGHLLHVMGATTSEEIVTHLLAAGLRQSSVRPAGYRQWFIAGNEQLAESQRQALADALTGRAFICDQSHGRIRILVSGLNAARMLNKGTAVDLHPSSFPEGGSAMTLFGHISVQLTRIGMNDFELTVLRSFAESLYEELEALARSQGAEQLTLRAASKES</sequence>
<gene>
    <name evidence="1" type="ORF">ABM479_31155</name>
</gene>
<protein>
    <submittedName>
        <fullName evidence="1">Sarcosine oxidase subunit gamma family protein</fullName>
    </submittedName>
</protein>
<organism evidence="1">
    <name type="scientific">Rhizobium sp. ZPR3</name>
    <dbReference type="NCBI Taxonomy" id="3158967"/>
    <lineage>
        <taxon>Bacteria</taxon>
        <taxon>Pseudomonadati</taxon>
        <taxon>Pseudomonadota</taxon>
        <taxon>Alphaproteobacteria</taxon>
        <taxon>Hyphomicrobiales</taxon>
        <taxon>Rhizobiaceae</taxon>
        <taxon>Rhizobium/Agrobacterium group</taxon>
        <taxon>Rhizobium</taxon>
    </lineage>
</organism>
<dbReference type="SUPFAM" id="SSF103025">
    <property type="entry name" value="Folate-binding domain"/>
    <property type="match status" value="1"/>
</dbReference>
<keyword evidence="1" id="KW-0614">Plasmid</keyword>
<name>A0AAU7S2Q1_9HYPH</name>
<geneLocation type="plasmid" evidence="1">
    <name>unnamed2</name>
</geneLocation>
<dbReference type="EMBL" id="CP157962">
    <property type="protein sequence ID" value="XBT96706.1"/>
    <property type="molecule type" value="Genomic_DNA"/>
</dbReference>
<reference evidence="1" key="1">
    <citation type="submission" date="2024-06" db="EMBL/GenBank/DDBJ databases">
        <authorList>
            <person name="Li T."/>
            <person name="Gao R."/>
        </authorList>
    </citation>
    <scope>NUCLEOTIDE SEQUENCE</scope>
    <source>
        <strain evidence="1">ZPR3</strain>
        <plasmid evidence="1">unnamed2</plasmid>
    </source>
</reference>
<dbReference type="Gene3D" id="3.30.1360.120">
    <property type="entry name" value="Probable tRNA modification gtpase trme, domain 1"/>
    <property type="match status" value="1"/>
</dbReference>
<dbReference type="InterPro" id="IPR007375">
    <property type="entry name" value="SoxG"/>
</dbReference>
<dbReference type="Gene3D" id="3.30.70.1520">
    <property type="entry name" value="Heterotetrameric sarcosine oxidase"/>
    <property type="match status" value="1"/>
</dbReference>
<dbReference type="Pfam" id="PF04268">
    <property type="entry name" value="SoxG"/>
    <property type="match status" value="1"/>
</dbReference>
<accession>A0AAU7S2Q1</accession>
<dbReference type="AlphaFoldDB" id="A0AAU7S2Q1"/>